<comment type="caution">
    <text evidence="2">The sequence shown here is derived from an EMBL/GenBank/DDBJ whole genome shotgun (WGS) entry which is preliminary data.</text>
</comment>
<gene>
    <name evidence="2" type="ORF">KXJ70_08085</name>
</gene>
<dbReference type="Proteomes" id="UP001166291">
    <property type="component" value="Unassembled WGS sequence"/>
</dbReference>
<evidence type="ECO:0000313" key="2">
    <source>
        <dbReference type="EMBL" id="MBW2940729.1"/>
    </source>
</evidence>
<dbReference type="PANTHER" id="PTHR46211">
    <property type="entry name" value="GLYCEROPHOSPHORYL DIESTER PHOSPHODIESTERASE"/>
    <property type="match status" value="1"/>
</dbReference>
<dbReference type="Pfam" id="PF03009">
    <property type="entry name" value="GDPD"/>
    <property type="match status" value="1"/>
</dbReference>
<proteinExistence type="predicted"/>
<reference evidence="2" key="1">
    <citation type="submission" date="2021-07" db="EMBL/GenBank/DDBJ databases">
        <title>Zhongshania sp. CAU 1632 isolated from seawater.</title>
        <authorList>
            <person name="Kim W."/>
        </authorList>
    </citation>
    <scope>NUCLEOTIDE SEQUENCE</scope>
    <source>
        <strain evidence="2">CAU 1632</strain>
    </source>
</reference>
<dbReference type="RefSeq" id="WP_219042901.1">
    <property type="nucleotide sequence ID" value="NZ_JAHWDQ010000001.1"/>
</dbReference>
<dbReference type="InterPro" id="IPR030395">
    <property type="entry name" value="GP_PDE_dom"/>
</dbReference>
<accession>A0ABS6VQZ0</accession>
<feature type="domain" description="GP-PDE" evidence="1">
    <location>
        <begin position="4"/>
        <end position="247"/>
    </location>
</feature>
<dbReference type="PROSITE" id="PS51704">
    <property type="entry name" value="GP_PDE"/>
    <property type="match status" value="1"/>
</dbReference>
<evidence type="ECO:0000259" key="1">
    <source>
        <dbReference type="PROSITE" id="PS51704"/>
    </source>
</evidence>
<sequence length="247" mass="27916">MQVENFVAHRGWRQHYPENTLIAFEKAIQAGTVNIELDVQLSADHIPYVFHDANLMRMCQREGFIWDYPAAELDTFFATESYRLGNAFPDNPMCRLSDIVALLQTNPAVNAYVEIKEESLTQFGEQIVVDAVINTLRPVASRSILISFELSALRLALHEGWQRFGAVFDVWPDPQSAALVELQPEVLFCDRNCAPIDLHLSTLPWPILIYEVGSKTEAEDWFSRGAVAVETFLIGELLKDFALNTGK</sequence>
<dbReference type="EMBL" id="JAHWDQ010000001">
    <property type="protein sequence ID" value="MBW2940729.1"/>
    <property type="molecule type" value="Genomic_DNA"/>
</dbReference>
<evidence type="ECO:0000313" key="3">
    <source>
        <dbReference type="Proteomes" id="UP001166291"/>
    </source>
</evidence>
<name>A0ABS6VQZ0_9GAMM</name>
<keyword evidence="3" id="KW-1185">Reference proteome</keyword>
<protein>
    <recommendedName>
        <fullName evidence="1">GP-PDE domain-containing protein</fullName>
    </recommendedName>
</protein>
<organism evidence="2 3">
    <name type="scientific">Zhongshania aquimaris</name>
    <dbReference type="NCBI Taxonomy" id="2857107"/>
    <lineage>
        <taxon>Bacteria</taxon>
        <taxon>Pseudomonadati</taxon>
        <taxon>Pseudomonadota</taxon>
        <taxon>Gammaproteobacteria</taxon>
        <taxon>Cellvibrionales</taxon>
        <taxon>Spongiibacteraceae</taxon>
        <taxon>Zhongshania</taxon>
    </lineage>
</organism>
<dbReference type="PANTHER" id="PTHR46211:SF14">
    <property type="entry name" value="GLYCEROPHOSPHODIESTER PHOSPHODIESTERASE"/>
    <property type="match status" value="1"/>
</dbReference>